<organism evidence="5 6">
    <name type="scientific">Chryseobacterium taeanense</name>
    <dbReference type="NCBI Taxonomy" id="311334"/>
    <lineage>
        <taxon>Bacteria</taxon>
        <taxon>Pseudomonadati</taxon>
        <taxon>Bacteroidota</taxon>
        <taxon>Flavobacteriia</taxon>
        <taxon>Flavobacteriales</taxon>
        <taxon>Weeksellaceae</taxon>
        <taxon>Chryseobacterium group</taxon>
        <taxon>Chryseobacterium</taxon>
    </lineage>
</organism>
<feature type="signal peptide" evidence="2">
    <location>
        <begin position="1"/>
        <end position="18"/>
    </location>
</feature>
<evidence type="ECO:0000259" key="3">
    <source>
        <dbReference type="Pfam" id="PF07675"/>
    </source>
</evidence>
<reference evidence="6" key="1">
    <citation type="submission" date="2016-10" db="EMBL/GenBank/DDBJ databases">
        <authorList>
            <person name="Varghese N."/>
            <person name="Submissions S."/>
        </authorList>
    </citation>
    <scope>NUCLEOTIDE SEQUENCE [LARGE SCALE GENOMIC DNA]</scope>
    <source>
        <strain evidence="6">DSM 17071</strain>
    </source>
</reference>
<dbReference type="InterPro" id="IPR011628">
    <property type="entry name" value="Cleaved_adhesin"/>
</dbReference>
<dbReference type="NCBIfam" id="NF038128">
    <property type="entry name" value="choice_anch_J"/>
    <property type="match status" value="1"/>
</dbReference>
<feature type="domain" description="Secretion system C-terminal sorting" evidence="4">
    <location>
        <begin position="193"/>
        <end position="258"/>
    </location>
</feature>
<dbReference type="Gene3D" id="2.60.120.200">
    <property type="match status" value="1"/>
</dbReference>
<evidence type="ECO:0000313" key="5">
    <source>
        <dbReference type="EMBL" id="SDI67507.1"/>
    </source>
</evidence>
<dbReference type="RefSeq" id="WP_089860464.1">
    <property type="nucleotide sequence ID" value="NZ_FNDW01000011.1"/>
</dbReference>
<dbReference type="InterPro" id="IPR026444">
    <property type="entry name" value="Secre_tail"/>
</dbReference>
<dbReference type="EMBL" id="FNDW01000011">
    <property type="protein sequence ID" value="SDI67507.1"/>
    <property type="molecule type" value="Genomic_DNA"/>
</dbReference>
<dbReference type="Pfam" id="PF18962">
    <property type="entry name" value="Por_Secre_tail"/>
    <property type="match status" value="1"/>
</dbReference>
<dbReference type="AlphaFoldDB" id="A0A1G8MI33"/>
<evidence type="ECO:0000256" key="1">
    <source>
        <dbReference type="ARBA" id="ARBA00022729"/>
    </source>
</evidence>
<evidence type="ECO:0000256" key="2">
    <source>
        <dbReference type="SAM" id="SignalP"/>
    </source>
</evidence>
<evidence type="ECO:0000313" key="6">
    <source>
        <dbReference type="Proteomes" id="UP000198869"/>
    </source>
</evidence>
<dbReference type="NCBIfam" id="TIGR04183">
    <property type="entry name" value="Por_Secre_tail"/>
    <property type="match status" value="1"/>
</dbReference>
<keyword evidence="6" id="KW-1185">Reference proteome</keyword>
<gene>
    <name evidence="5" type="ORF">SAMN05421846_111141</name>
</gene>
<proteinExistence type="predicted"/>
<feature type="domain" description="Cleaved adhesin" evidence="3">
    <location>
        <begin position="27"/>
        <end position="173"/>
    </location>
</feature>
<dbReference type="Pfam" id="PF07675">
    <property type="entry name" value="Cleaved_Adhesin"/>
    <property type="match status" value="1"/>
</dbReference>
<keyword evidence="1 2" id="KW-0732">Signal</keyword>
<sequence length="261" mass="28109">MRKKLLLGLLVIPFIANAQFTQNFDAATTIPAGWTVLNGGDSKTWDIVDYTGGNITAYSGTNTMSIGYSSTAHSDYLVTPAITVTAGVSDALSFYARSRDPQYPETISVKISTTTPTAAAFTTTLAASVAPASGANFYKYTYNLSAYVGQTIYIGFYSATTDMFYFDLDDISVGAASTLAVNDNAKINADIKVYPNPVKDVLNINADKKLSGIEIFSLSGQLLKKIDEDVKQVNVSDLKKGVYLLKVKSDGKDQSFKIVKD</sequence>
<accession>A0A1G8MI33</accession>
<protein>
    <submittedName>
        <fullName evidence="5">Por secretion system C-terminal sorting domain-containing protein</fullName>
    </submittedName>
</protein>
<dbReference type="STRING" id="311334.SAMN05421846_111141"/>
<feature type="chain" id="PRO_5011461170" evidence="2">
    <location>
        <begin position="19"/>
        <end position="261"/>
    </location>
</feature>
<evidence type="ECO:0000259" key="4">
    <source>
        <dbReference type="Pfam" id="PF18962"/>
    </source>
</evidence>
<dbReference type="OrthoDB" id="951108at2"/>
<dbReference type="Proteomes" id="UP000198869">
    <property type="component" value="Unassembled WGS sequence"/>
</dbReference>
<name>A0A1G8MI33_9FLAO</name>